<dbReference type="Proteomes" id="UP000704712">
    <property type="component" value="Unassembled WGS sequence"/>
</dbReference>
<dbReference type="AlphaFoldDB" id="A0A833SE84"/>
<sequence>MQAALPSSSLSASKSATTLWTARLIATLWKLAVSRARKQRGQSRPTAKTSDVLYCKASQVSRPTPPEESDETSIMREAALSVVASGVVSLADLEALTGYHFSEKNGDGMPSSNDDDASSEAATEVSECCSIAGSDLSESTLDEEFTASSPARRSNVCKFLSRRRTATKWVRVGYGRYVKVQE</sequence>
<evidence type="ECO:0000313" key="1">
    <source>
        <dbReference type="EMBL" id="KAF4039931.1"/>
    </source>
</evidence>
<dbReference type="OMA" id="TSIMHEA"/>
<reference evidence="1" key="1">
    <citation type="submission" date="2020-04" db="EMBL/GenBank/DDBJ databases">
        <title>Hybrid Assembly of Korean Phytophthora infestans isolates.</title>
        <authorList>
            <person name="Prokchorchik M."/>
            <person name="Lee Y."/>
            <person name="Seo J."/>
            <person name="Cho J.-H."/>
            <person name="Park Y.-E."/>
            <person name="Jang D.-C."/>
            <person name="Im J.-S."/>
            <person name="Choi J.-G."/>
            <person name="Park H.-J."/>
            <person name="Lee G.-B."/>
            <person name="Lee Y.-G."/>
            <person name="Hong S.-Y."/>
            <person name="Cho K."/>
            <person name="Sohn K.H."/>
        </authorList>
    </citation>
    <scope>NUCLEOTIDE SEQUENCE</scope>
    <source>
        <strain evidence="1">KR_1_A1</strain>
        <strain evidence="2">KR_2_A2</strain>
    </source>
</reference>
<evidence type="ECO:0000313" key="2">
    <source>
        <dbReference type="EMBL" id="KAF4150296.1"/>
    </source>
</evidence>
<accession>A0A833SE84</accession>
<protein>
    <submittedName>
        <fullName evidence="1">Uncharacterized protein</fullName>
    </submittedName>
</protein>
<proteinExistence type="predicted"/>
<dbReference type="EMBL" id="JAACNO010000087">
    <property type="protein sequence ID" value="KAF4150296.1"/>
    <property type="molecule type" value="Genomic_DNA"/>
</dbReference>
<dbReference type="EMBL" id="WSZM01000157">
    <property type="protein sequence ID" value="KAF4039931.1"/>
    <property type="molecule type" value="Genomic_DNA"/>
</dbReference>
<organism evidence="1 3">
    <name type="scientific">Phytophthora infestans</name>
    <name type="common">Potato late blight agent</name>
    <name type="synonym">Botrytis infestans</name>
    <dbReference type="NCBI Taxonomy" id="4787"/>
    <lineage>
        <taxon>Eukaryota</taxon>
        <taxon>Sar</taxon>
        <taxon>Stramenopiles</taxon>
        <taxon>Oomycota</taxon>
        <taxon>Peronosporomycetes</taxon>
        <taxon>Peronosporales</taxon>
        <taxon>Peronosporaceae</taxon>
        <taxon>Phytophthora</taxon>
    </lineage>
</organism>
<comment type="caution">
    <text evidence="1">The sequence shown here is derived from an EMBL/GenBank/DDBJ whole genome shotgun (WGS) entry which is preliminary data.</text>
</comment>
<gene>
    <name evidence="1" type="ORF">GN244_ATG07877</name>
    <name evidence="2" type="ORF">GN958_ATG00504</name>
</gene>
<keyword evidence="3" id="KW-1185">Reference proteome</keyword>
<evidence type="ECO:0000313" key="3">
    <source>
        <dbReference type="Proteomes" id="UP000602510"/>
    </source>
</evidence>
<name>A0A833SE84_PHYIN</name>
<dbReference type="Proteomes" id="UP000602510">
    <property type="component" value="Unassembled WGS sequence"/>
</dbReference>